<name>A0A9N9F5D5_9GLOM</name>
<dbReference type="GO" id="GO:0003924">
    <property type="term" value="F:GTPase activity"/>
    <property type="evidence" value="ECO:0007669"/>
    <property type="project" value="InterPro"/>
</dbReference>
<evidence type="ECO:0000256" key="4">
    <source>
        <dbReference type="ARBA" id="ARBA00023224"/>
    </source>
</evidence>
<evidence type="ECO:0000256" key="7">
    <source>
        <dbReference type="SAM" id="MobiDB-lite"/>
    </source>
</evidence>
<dbReference type="Proteomes" id="UP000789739">
    <property type="component" value="Unassembled WGS sequence"/>
</dbReference>
<feature type="binding site" evidence="5">
    <location>
        <begin position="72"/>
        <end position="77"/>
    </location>
    <ligand>
        <name>GTP</name>
        <dbReference type="ChEBI" id="CHEBI:37565"/>
    </ligand>
</feature>
<evidence type="ECO:0000256" key="2">
    <source>
        <dbReference type="ARBA" id="ARBA00022741"/>
    </source>
</evidence>
<dbReference type="SMART" id="SM00275">
    <property type="entry name" value="G_alpha"/>
    <property type="match status" value="1"/>
</dbReference>
<feature type="binding site" evidence="5">
    <location>
        <position position="374"/>
    </location>
    <ligand>
        <name>GTP</name>
        <dbReference type="ChEBI" id="CHEBI:37565"/>
    </ligand>
</feature>
<sequence length="402" mass="45978">MSSAQHMQMSDVSDPLRAHIPSNETPEERKRRISAEKKARKISEAIDKQLKLEKDELEKSRGTKLLLLGSSESGKTTVLKQLKIIHGKGLENEREQYRYIVHLNVLTAIKALAKGFEVNNLTLENPENEEHLLTILGLNSVKESLNRQSLSLQAAVGDLKSADDVTAILLTNHKSVKAVWSDSAIQKYFESGNDIGLQDSAKYFLDHVDRLASSDYLPTDEDILQARIRTLGVTEHKFDINSTTYKIYDVGGHRSQRQYWAPYFDDVNAIIFMAAVSAFDQALEEDRRINRMRDSLELFNTICNHPLFKNTSIILFLNKIDILKKKLNKLQLKEYFKEYQGANDFQSVTKFFRREFLTRNKVADKNVYVHFTHATDTTQMRVIVASVNDMIQRLNLKASGLI</sequence>
<proteinExistence type="predicted"/>
<dbReference type="Gene3D" id="3.40.50.300">
    <property type="entry name" value="P-loop containing nucleotide triphosphate hydrolases"/>
    <property type="match status" value="1"/>
</dbReference>
<dbReference type="PROSITE" id="PS51882">
    <property type="entry name" value="G_ALPHA"/>
    <property type="match status" value="1"/>
</dbReference>
<dbReference type="CDD" id="cd00066">
    <property type="entry name" value="G-alpha"/>
    <property type="match status" value="1"/>
</dbReference>
<dbReference type="InterPro" id="IPR001019">
    <property type="entry name" value="Gprotein_alpha_su"/>
</dbReference>
<keyword evidence="3 5" id="KW-0342">GTP-binding</keyword>
<dbReference type="InterPro" id="IPR002975">
    <property type="entry name" value="Fungi_Gprotein_alpha"/>
</dbReference>
<keyword evidence="6" id="KW-0460">Magnesium</keyword>
<feature type="binding site" evidence="5">
    <location>
        <begin position="199"/>
        <end position="200"/>
    </location>
    <ligand>
        <name>GTP</name>
        <dbReference type="ChEBI" id="CHEBI:37565"/>
    </ligand>
</feature>
<dbReference type="GO" id="GO:0005834">
    <property type="term" value="C:heterotrimeric G-protein complex"/>
    <property type="evidence" value="ECO:0007669"/>
    <property type="project" value="InterPro"/>
</dbReference>
<dbReference type="FunFam" id="3.40.50.300:FF:000692">
    <property type="entry name" value="Guanine nucleotide-binding protein subunit alpha"/>
    <property type="match status" value="1"/>
</dbReference>
<dbReference type="GO" id="GO:0005737">
    <property type="term" value="C:cytoplasm"/>
    <property type="evidence" value="ECO:0007669"/>
    <property type="project" value="TreeGrafter"/>
</dbReference>
<dbReference type="GO" id="GO:0031683">
    <property type="term" value="F:G-protein beta/gamma-subunit complex binding"/>
    <property type="evidence" value="ECO:0007669"/>
    <property type="project" value="InterPro"/>
</dbReference>
<dbReference type="PANTHER" id="PTHR10218:SF360">
    <property type="entry name" value="GUANINE NUCLEOTIDE-BINDING PROTEIN SUBUNIT ALPHA HOMOLOG"/>
    <property type="match status" value="1"/>
</dbReference>
<dbReference type="GO" id="GO:0005525">
    <property type="term" value="F:GTP binding"/>
    <property type="evidence" value="ECO:0007669"/>
    <property type="project" value="UniProtKB-KW"/>
</dbReference>
<feature type="binding site" evidence="6">
    <location>
        <position position="76"/>
    </location>
    <ligand>
        <name>Mg(2+)</name>
        <dbReference type="ChEBI" id="CHEBI:18420"/>
    </ligand>
</feature>
<feature type="binding site" evidence="5">
    <location>
        <begin position="224"/>
        <end position="230"/>
    </location>
    <ligand>
        <name>GTP</name>
        <dbReference type="ChEBI" id="CHEBI:37565"/>
    </ligand>
</feature>
<dbReference type="Gene3D" id="1.10.400.10">
    <property type="entry name" value="GI Alpha 1, domain 2-like"/>
    <property type="match status" value="1"/>
</dbReference>
<dbReference type="PANTHER" id="PTHR10218">
    <property type="entry name" value="GTP-BINDING PROTEIN ALPHA SUBUNIT"/>
    <property type="match status" value="1"/>
</dbReference>
<evidence type="ECO:0000313" key="9">
    <source>
        <dbReference type="Proteomes" id="UP000789739"/>
    </source>
</evidence>
<comment type="caution">
    <text evidence="8">The sequence shown here is derived from an EMBL/GenBank/DDBJ whole genome shotgun (WGS) entry which is preliminary data.</text>
</comment>
<feature type="region of interest" description="Disordered" evidence="7">
    <location>
        <begin position="1"/>
        <end position="41"/>
    </location>
</feature>
<dbReference type="PRINTS" id="PR01241">
    <property type="entry name" value="GPROTEINAFNG"/>
</dbReference>
<gene>
    <name evidence="8" type="ORF">PBRASI_LOCUS3069</name>
</gene>
<keyword evidence="2 5" id="KW-0547">Nucleotide-binding</keyword>
<protein>
    <submittedName>
        <fullName evidence="8">4321_t:CDS:1</fullName>
    </submittedName>
</protein>
<feature type="binding site" evidence="6">
    <location>
        <position position="230"/>
    </location>
    <ligand>
        <name>Mg(2+)</name>
        <dbReference type="ChEBI" id="CHEBI:18420"/>
    </ligand>
</feature>
<evidence type="ECO:0000256" key="5">
    <source>
        <dbReference type="PIRSR" id="PIRSR601019-1"/>
    </source>
</evidence>
<dbReference type="GO" id="GO:0007188">
    <property type="term" value="P:adenylate cyclase-modulating G protein-coupled receptor signaling pathway"/>
    <property type="evidence" value="ECO:0007669"/>
    <property type="project" value="TreeGrafter"/>
</dbReference>
<evidence type="ECO:0000256" key="6">
    <source>
        <dbReference type="PIRSR" id="PIRSR601019-2"/>
    </source>
</evidence>
<reference evidence="8" key="1">
    <citation type="submission" date="2021-06" db="EMBL/GenBank/DDBJ databases">
        <authorList>
            <person name="Kallberg Y."/>
            <person name="Tangrot J."/>
            <person name="Rosling A."/>
        </authorList>
    </citation>
    <scope>NUCLEOTIDE SEQUENCE</scope>
    <source>
        <strain evidence="8">BR232B</strain>
    </source>
</reference>
<feature type="binding site" evidence="5">
    <location>
        <begin position="318"/>
        <end position="321"/>
    </location>
    <ligand>
        <name>GTP</name>
        <dbReference type="ChEBI" id="CHEBI:37565"/>
    </ligand>
</feature>
<dbReference type="GO" id="GO:0001664">
    <property type="term" value="F:G protein-coupled receptor binding"/>
    <property type="evidence" value="ECO:0007669"/>
    <property type="project" value="InterPro"/>
</dbReference>
<evidence type="ECO:0000256" key="1">
    <source>
        <dbReference type="ARBA" id="ARBA00022723"/>
    </source>
</evidence>
<keyword evidence="4" id="KW-0807">Transducer</keyword>
<dbReference type="SUPFAM" id="SSF52540">
    <property type="entry name" value="P-loop containing nucleoside triphosphate hydrolases"/>
    <property type="match status" value="1"/>
</dbReference>
<organism evidence="8 9">
    <name type="scientific">Paraglomus brasilianum</name>
    <dbReference type="NCBI Taxonomy" id="144538"/>
    <lineage>
        <taxon>Eukaryota</taxon>
        <taxon>Fungi</taxon>
        <taxon>Fungi incertae sedis</taxon>
        <taxon>Mucoromycota</taxon>
        <taxon>Glomeromycotina</taxon>
        <taxon>Glomeromycetes</taxon>
        <taxon>Paraglomerales</taxon>
        <taxon>Paraglomeraceae</taxon>
        <taxon>Paraglomus</taxon>
    </lineage>
</organism>
<feature type="compositionally biased region" description="Polar residues" evidence="7">
    <location>
        <begin position="1"/>
        <end position="11"/>
    </location>
</feature>
<keyword evidence="9" id="KW-1185">Reference proteome</keyword>
<dbReference type="GO" id="GO:0046872">
    <property type="term" value="F:metal ion binding"/>
    <property type="evidence" value="ECO:0007669"/>
    <property type="project" value="UniProtKB-KW"/>
</dbReference>
<dbReference type="AlphaFoldDB" id="A0A9N9F5D5"/>
<dbReference type="Pfam" id="PF00503">
    <property type="entry name" value="G-alpha"/>
    <property type="match status" value="1"/>
</dbReference>
<dbReference type="InterPro" id="IPR027417">
    <property type="entry name" value="P-loop_NTPase"/>
</dbReference>
<feature type="compositionally biased region" description="Basic and acidic residues" evidence="7">
    <location>
        <begin position="26"/>
        <end position="41"/>
    </location>
</feature>
<dbReference type="OrthoDB" id="5817230at2759"/>
<dbReference type="EMBL" id="CAJVPI010000264">
    <property type="protein sequence ID" value="CAG8510180.1"/>
    <property type="molecule type" value="Genomic_DNA"/>
</dbReference>
<keyword evidence="1 6" id="KW-0479">Metal-binding</keyword>
<dbReference type="PRINTS" id="PR00318">
    <property type="entry name" value="GPROTEINA"/>
</dbReference>
<evidence type="ECO:0000313" key="8">
    <source>
        <dbReference type="EMBL" id="CAG8510180.1"/>
    </source>
</evidence>
<dbReference type="SUPFAM" id="SSF47895">
    <property type="entry name" value="Transducin (alpha subunit), insertion domain"/>
    <property type="match status" value="1"/>
</dbReference>
<accession>A0A9N9F5D5</accession>
<dbReference type="InterPro" id="IPR011025">
    <property type="entry name" value="GproteinA_insert"/>
</dbReference>
<evidence type="ECO:0000256" key="3">
    <source>
        <dbReference type="ARBA" id="ARBA00023134"/>
    </source>
</evidence>